<dbReference type="Gene3D" id="3.30.420.10">
    <property type="entry name" value="Ribonuclease H-like superfamily/Ribonuclease H"/>
    <property type="match status" value="1"/>
</dbReference>
<protein>
    <recommendedName>
        <fullName evidence="11">DNA polymerase</fullName>
        <ecNumber evidence="11">2.7.7.7</ecNumber>
    </recommendedName>
</protein>
<dbReference type="InterPro" id="IPR036397">
    <property type="entry name" value="RNaseH_sf"/>
</dbReference>
<organism evidence="15">
    <name type="scientific">Tylonycteris robustula herpesvirus 1</name>
    <dbReference type="NCBI Taxonomy" id="1195376"/>
    <lineage>
        <taxon>Viruses</taxon>
        <taxon>Duplodnaviria</taxon>
        <taxon>Heunggongvirae</taxon>
        <taxon>Peploviricota</taxon>
        <taxon>Herviviricetes</taxon>
        <taxon>Herpesvirales</taxon>
    </lineage>
</organism>
<dbReference type="Gene3D" id="3.30.342.10">
    <property type="entry name" value="DNA Polymerase, chain B, domain 1"/>
    <property type="match status" value="1"/>
</dbReference>
<dbReference type="InterPro" id="IPR042087">
    <property type="entry name" value="DNA_pol_B_thumb"/>
</dbReference>
<dbReference type="Gene3D" id="1.10.132.60">
    <property type="entry name" value="DNA polymerase family B, C-terminal domain"/>
    <property type="match status" value="1"/>
</dbReference>
<keyword evidence="7 11" id="KW-0239">DNA-directed DNA polymerase</keyword>
<dbReference type="GO" id="GO:0003887">
    <property type="term" value="F:DNA-directed DNA polymerase activity"/>
    <property type="evidence" value="ECO:0007669"/>
    <property type="project" value="UniProtKB-KW"/>
</dbReference>
<keyword evidence="9 11" id="KW-0238">DNA-binding</keyword>
<evidence type="ECO:0000256" key="7">
    <source>
        <dbReference type="ARBA" id="ARBA00022932"/>
    </source>
</evidence>
<dbReference type="PANTHER" id="PTHR10322:SF23">
    <property type="entry name" value="DNA POLYMERASE DELTA CATALYTIC SUBUNIT"/>
    <property type="match status" value="1"/>
</dbReference>
<reference evidence="15" key="1">
    <citation type="journal article" date="2012" name="J. Virol.">
        <title>Virome analysis for identification of novel Mammalian viruses in bat species from chinese provinces.</title>
        <authorList>
            <person name="Wu Z."/>
            <person name="Ren X."/>
            <person name="Yang L."/>
            <person name="Hu Y."/>
            <person name="Yang J."/>
            <person name="He G."/>
            <person name="Zhang J."/>
            <person name="Dong J."/>
            <person name="Sun L."/>
            <person name="Du J."/>
            <person name="Liu L."/>
            <person name="Xue Y."/>
            <person name="Wang J."/>
            <person name="Yang F."/>
            <person name="Zhang S."/>
            <person name="Jin Q."/>
        </authorList>
    </citation>
    <scope>NUCLEOTIDE SEQUENCE</scope>
</reference>
<feature type="non-terminal residue" evidence="15">
    <location>
        <position position="1030"/>
    </location>
</feature>
<dbReference type="InterPro" id="IPR006134">
    <property type="entry name" value="DNA-dir_DNA_pol_B_multi_dom"/>
</dbReference>
<sequence>MEHSSTFFNPYLAAGGGGSRGVGSGKGLGKGGKPTGVASAPVSASVGRTVTPDNFLRLLPRSAVRDNEIGLIKQLSSLKPRMFFEDEQYLLHRDMTWPGLARSDPCVPYEFGVLKFHTYDQTDTLLSADAASGLFPGYRRHVVPAGTIIRMFGCTEDGTSLCVNVFGQRSYFYCEYDDPDDLQGLAYDIAEEISGSRNVCIGVRRAQKRSILGYGNGNIDNLNLVYSSNWPVIKRVAQCMLDRGLRVYEAIVDPVTRFVIERKLPTFGWCLLKRYHVRAYADGADRVFGSGVELDCEVGDVFAADGDMSWPVYRCLSFDIECMSADEGFPAAENANDIVIQISCVCRNVGGTTSGSAGAETCQSSLESADAASDRETLHLFTVGPCSRIPRVNVYECPSEYEMLLAFFIFLKKYSPEFITGYNINAFDFKYLLTRMEKVYRLPLDCFTKLSVGGRLCTYTPRDKEHKAFATSNVKVVVTGSIVLDMYPVCMAKASSANYKLNTMAKMYLGQEKVDLSYKEIPREFRSGDNGRAKVGHYCVQDAVLVADLFDKINYHYEAAAVANLSRLPMRKVIFEGQQIRVFTCILEEAGTRDMVLPSFLGKGRKNSTEDADDAESDSNGVGYQGATVFEPKIGYYDTPVSVFDFASLYPSIIMANNLCYSTYVFDEHVDKIREEDMLTVRPNSQDGVVHRFVRSHVQKSIMAELLTRWLQRRKEIRESMRSCSDPTKRLLLDKQQLAIKVTCNSFYGFTGVASGMMPWMPIASSITCIGREMLMSTSGYVHTHFSSVDFLRENFPVVEYIPGVEYHVEVIYGDTDSVFVNFRGVTMTSLVDAAPAMAAHITQKLFTYPVKLEFEKVFSVLMMICKKRYIGRIHGSSGLVMKGVDLVRKTACDYVKRVVRENLELLFSDSEVASAAVALSGMGIKEVLARGVPLGFHKILQRLCEARDALYENRVQVSQLVLSSVLSQDICRYKQKNLPHLAVIRRLASRCEELPSVGDRVCYVLIAPPAGASKNCPVFELSLVPASSN</sequence>
<dbReference type="InterPro" id="IPR043502">
    <property type="entry name" value="DNA/RNA_pol_sf"/>
</dbReference>
<dbReference type="Pfam" id="PF03104">
    <property type="entry name" value="DNA_pol_B_exo1"/>
    <property type="match status" value="1"/>
</dbReference>
<dbReference type="GO" id="GO:0042025">
    <property type="term" value="C:host cell nucleus"/>
    <property type="evidence" value="ECO:0007669"/>
    <property type="project" value="UniProtKB-SubCell"/>
</dbReference>
<evidence type="ECO:0000256" key="8">
    <source>
        <dbReference type="ARBA" id="ARBA00023109"/>
    </source>
</evidence>
<keyword evidence="6 11" id="KW-0235">DNA replication</keyword>
<keyword evidence="8" id="KW-1194">Viral DNA replication</keyword>
<dbReference type="SUPFAM" id="SSF56672">
    <property type="entry name" value="DNA/RNA polymerases"/>
    <property type="match status" value="1"/>
</dbReference>
<dbReference type="GO" id="GO:0003677">
    <property type="term" value="F:DNA binding"/>
    <property type="evidence" value="ECO:0007669"/>
    <property type="project" value="UniProtKB-KW"/>
</dbReference>
<dbReference type="SMART" id="SM00486">
    <property type="entry name" value="POLBc"/>
    <property type="match status" value="1"/>
</dbReference>
<dbReference type="InterPro" id="IPR006172">
    <property type="entry name" value="DNA-dir_DNA_pol_B"/>
</dbReference>
<evidence type="ECO:0000256" key="9">
    <source>
        <dbReference type="ARBA" id="ARBA00023125"/>
    </source>
</evidence>
<evidence type="ECO:0000256" key="5">
    <source>
        <dbReference type="ARBA" id="ARBA00022695"/>
    </source>
</evidence>
<evidence type="ECO:0000256" key="6">
    <source>
        <dbReference type="ARBA" id="ARBA00022705"/>
    </source>
</evidence>
<dbReference type="SUPFAM" id="SSF53098">
    <property type="entry name" value="Ribonuclease H-like"/>
    <property type="match status" value="1"/>
</dbReference>
<dbReference type="Gene3D" id="3.90.1600.10">
    <property type="entry name" value="Palm domain of DNA polymerase"/>
    <property type="match status" value="1"/>
</dbReference>
<evidence type="ECO:0000259" key="13">
    <source>
        <dbReference type="Pfam" id="PF00136"/>
    </source>
</evidence>
<dbReference type="InterPro" id="IPR012337">
    <property type="entry name" value="RNaseH-like_sf"/>
</dbReference>
<evidence type="ECO:0000313" key="15">
    <source>
        <dbReference type="EMBL" id="AFK85012.1"/>
    </source>
</evidence>
<evidence type="ECO:0000256" key="1">
    <source>
        <dbReference type="ARBA" id="ARBA00004147"/>
    </source>
</evidence>
<feature type="domain" description="DNA-directed DNA polymerase family B exonuclease" evidence="14">
    <location>
        <begin position="246"/>
        <end position="504"/>
    </location>
</feature>
<comment type="subcellular location">
    <subcellularLocation>
        <location evidence="1">Host nucleus</location>
    </subcellularLocation>
</comment>
<dbReference type="InterPro" id="IPR023211">
    <property type="entry name" value="DNA_pol_palm_dom_sf"/>
</dbReference>
<dbReference type="GO" id="GO:0000166">
    <property type="term" value="F:nucleotide binding"/>
    <property type="evidence" value="ECO:0007669"/>
    <property type="project" value="InterPro"/>
</dbReference>
<dbReference type="Pfam" id="PF00136">
    <property type="entry name" value="DNA_pol_B"/>
    <property type="match status" value="1"/>
</dbReference>
<dbReference type="PROSITE" id="PS00116">
    <property type="entry name" value="DNA_POLYMERASE_B"/>
    <property type="match status" value="1"/>
</dbReference>
<dbReference type="GO" id="GO:0006261">
    <property type="term" value="P:DNA-templated DNA replication"/>
    <property type="evidence" value="ECO:0007669"/>
    <property type="project" value="TreeGrafter"/>
</dbReference>
<feature type="domain" description="DNA-directed DNA polymerase family B multifunctional" evidence="13">
    <location>
        <begin position="569"/>
        <end position="1011"/>
    </location>
</feature>
<feature type="compositionally biased region" description="Gly residues" evidence="12">
    <location>
        <begin position="23"/>
        <end position="34"/>
    </location>
</feature>
<dbReference type="PRINTS" id="PR00106">
    <property type="entry name" value="DNAPOLB"/>
</dbReference>
<evidence type="ECO:0000256" key="4">
    <source>
        <dbReference type="ARBA" id="ARBA00022679"/>
    </source>
</evidence>
<comment type="catalytic activity">
    <reaction evidence="10 11">
        <text>DNA(n) + a 2'-deoxyribonucleoside 5'-triphosphate = DNA(n+1) + diphosphate</text>
        <dbReference type="Rhea" id="RHEA:22508"/>
        <dbReference type="Rhea" id="RHEA-COMP:17339"/>
        <dbReference type="Rhea" id="RHEA-COMP:17340"/>
        <dbReference type="ChEBI" id="CHEBI:33019"/>
        <dbReference type="ChEBI" id="CHEBI:61560"/>
        <dbReference type="ChEBI" id="CHEBI:173112"/>
        <dbReference type="EC" id="2.7.7.7"/>
    </reaction>
</comment>
<evidence type="ECO:0000256" key="12">
    <source>
        <dbReference type="SAM" id="MobiDB-lite"/>
    </source>
</evidence>
<dbReference type="EMBL" id="JQ814846">
    <property type="protein sequence ID" value="AFK85012.1"/>
    <property type="molecule type" value="Genomic_DNA"/>
</dbReference>
<comment type="similarity">
    <text evidence="2 11">Belongs to the DNA polymerase type-B family.</text>
</comment>
<dbReference type="Gene3D" id="1.10.287.690">
    <property type="entry name" value="Helix hairpin bin"/>
    <property type="match status" value="1"/>
</dbReference>
<evidence type="ECO:0000256" key="11">
    <source>
        <dbReference type="RuleBase" id="RU000442"/>
    </source>
</evidence>
<dbReference type="GO" id="GO:0039693">
    <property type="term" value="P:viral DNA genome replication"/>
    <property type="evidence" value="ECO:0007669"/>
    <property type="project" value="UniProtKB-KW"/>
</dbReference>
<dbReference type="InterPro" id="IPR017964">
    <property type="entry name" value="DNA-dir_DNA_pol_B_CS"/>
</dbReference>
<dbReference type="InterPro" id="IPR006133">
    <property type="entry name" value="DNA-dir_DNA_pol_B_exonuc"/>
</dbReference>
<keyword evidence="5 11" id="KW-0548">Nucleotidyltransferase</keyword>
<keyword evidence="4 11" id="KW-0808">Transferase</keyword>
<keyword evidence="3" id="KW-1048">Host nucleus</keyword>
<dbReference type="InterPro" id="IPR050240">
    <property type="entry name" value="DNA_pol_type-B"/>
</dbReference>
<dbReference type="EC" id="2.7.7.7" evidence="11"/>
<dbReference type="PANTHER" id="PTHR10322">
    <property type="entry name" value="DNA POLYMERASE CATALYTIC SUBUNIT"/>
    <property type="match status" value="1"/>
</dbReference>
<evidence type="ECO:0000256" key="3">
    <source>
        <dbReference type="ARBA" id="ARBA00022562"/>
    </source>
</evidence>
<name>I3VR67_9VIRU</name>
<feature type="region of interest" description="Disordered" evidence="12">
    <location>
        <begin position="23"/>
        <end position="44"/>
    </location>
</feature>
<evidence type="ECO:0000256" key="2">
    <source>
        <dbReference type="ARBA" id="ARBA00005755"/>
    </source>
</evidence>
<gene>
    <name evidence="15" type="primary">pol</name>
</gene>
<proteinExistence type="inferred from homology"/>
<evidence type="ECO:0000256" key="10">
    <source>
        <dbReference type="ARBA" id="ARBA00049244"/>
    </source>
</evidence>
<accession>I3VR67</accession>
<evidence type="ECO:0000259" key="14">
    <source>
        <dbReference type="Pfam" id="PF03104"/>
    </source>
</evidence>